<feature type="modified residue" description="4-aspartylphosphate" evidence="2">
    <location>
        <position position="41"/>
    </location>
</feature>
<organism evidence="4">
    <name type="scientific">Phenylobacterium glaciei</name>
    <dbReference type="NCBI Taxonomy" id="2803784"/>
    <lineage>
        <taxon>Bacteria</taxon>
        <taxon>Pseudomonadati</taxon>
        <taxon>Pseudomonadota</taxon>
        <taxon>Alphaproteobacteria</taxon>
        <taxon>Caulobacterales</taxon>
        <taxon>Caulobacteraceae</taxon>
        <taxon>Phenylobacterium</taxon>
    </lineage>
</organism>
<dbReference type="PROSITE" id="PS50110">
    <property type="entry name" value="RESPONSE_REGULATORY"/>
    <property type="match status" value="1"/>
</dbReference>
<sequence>MNQLVLRTLLAQVGVEVTCVDNGELAVAAAATGDWDAILMDVQMPVMDGPTATRLIREWERAEGHRRTPIIALTANAMAHHAAEYTAAGMDILVPKPLELERLLIAIQTVLDEADAEQLDIVSCA</sequence>
<evidence type="ECO:0000256" key="2">
    <source>
        <dbReference type="PROSITE-ProRule" id="PRU00169"/>
    </source>
</evidence>
<evidence type="ECO:0000313" key="4">
    <source>
        <dbReference type="EMBL" id="QQZ50092.1"/>
    </source>
</evidence>
<dbReference type="CDD" id="cd17546">
    <property type="entry name" value="REC_hyHK_CKI1_RcsC-like"/>
    <property type="match status" value="1"/>
</dbReference>
<proteinExistence type="predicted"/>
<name>A0A974P372_9CAUL</name>
<accession>A0A974P372</accession>
<keyword evidence="1 2" id="KW-0597">Phosphoprotein</keyword>
<dbReference type="SMART" id="SM00448">
    <property type="entry name" value="REC"/>
    <property type="match status" value="1"/>
</dbReference>
<dbReference type="AlphaFoldDB" id="A0A974P372"/>
<dbReference type="Pfam" id="PF00072">
    <property type="entry name" value="Response_reg"/>
    <property type="match status" value="1"/>
</dbReference>
<dbReference type="PANTHER" id="PTHR45339:SF3">
    <property type="entry name" value="HISTIDINE KINASE"/>
    <property type="match status" value="1"/>
</dbReference>
<reference evidence="4" key="1">
    <citation type="submission" date="2021-01" db="EMBL/GenBank/DDBJ databases">
        <title>Genome sequence of Phenylobacterium sp. 20VBR1 isolated from a valley glaceir, Ny-Alesund, Svalbard.</title>
        <authorList>
            <person name="Thomas F.A."/>
            <person name="Krishnan K.P."/>
            <person name="Sinha R.K."/>
        </authorList>
    </citation>
    <scope>NUCLEOTIDE SEQUENCE</scope>
    <source>
        <strain evidence="4">20VBR1</strain>
    </source>
</reference>
<dbReference type="InterPro" id="IPR001789">
    <property type="entry name" value="Sig_transdc_resp-reg_receiver"/>
</dbReference>
<dbReference type="EMBL" id="CP068570">
    <property type="protein sequence ID" value="QQZ50092.1"/>
    <property type="molecule type" value="Genomic_DNA"/>
</dbReference>
<evidence type="ECO:0000256" key="1">
    <source>
        <dbReference type="ARBA" id="ARBA00022553"/>
    </source>
</evidence>
<dbReference type="Gene3D" id="3.40.50.2300">
    <property type="match status" value="1"/>
</dbReference>
<dbReference type="InterPro" id="IPR011006">
    <property type="entry name" value="CheY-like_superfamily"/>
</dbReference>
<dbReference type="SUPFAM" id="SSF52172">
    <property type="entry name" value="CheY-like"/>
    <property type="match status" value="1"/>
</dbReference>
<feature type="domain" description="Response regulatory" evidence="3">
    <location>
        <begin position="1"/>
        <end position="111"/>
    </location>
</feature>
<gene>
    <name evidence="4" type="ORF">JKL49_26330</name>
</gene>
<protein>
    <submittedName>
        <fullName evidence="4">Response regulator</fullName>
    </submittedName>
</protein>
<evidence type="ECO:0000259" key="3">
    <source>
        <dbReference type="PROSITE" id="PS50110"/>
    </source>
</evidence>
<dbReference type="PANTHER" id="PTHR45339">
    <property type="entry name" value="HYBRID SIGNAL TRANSDUCTION HISTIDINE KINASE J"/>
    <property type="match status" value="1"/>
</dbReference>
<dbReference type="GO" id="GO:0000160">
    <property type="term" value="P:phosphorelay signal transduction system"/>
    <property type="evidence" value="ECO:0007669"/>
    <property type="project" value="InterPro"/>
</dbReference>